<dbReference type="CDD" id="cd06464">
    <property type="entry name" value="ACD_sHsps-like"/>
    <property type="match status" value="1"/>
</dbReference>
<organism evidence="6">
    <name type="scientific">Haloxylon ammodendron</name>
    <dbReference type="NCBI Taxonomy" id="151230"/>
    <lineage>
        <taxon>Eukaryota</taxon>
        <taxon>Viridiplantae</taxon>
        <taxon>Streptophyta</taxon>
        <taxon>Embryophyta</taxon>
        <taxon>Tracheophyta</taxon>
        <taxon>Spermatophyta</taxon>
        <taxon>Magnoliopsida</taxon>
        <taxon>eudicotyledons</taxon>
        <taxon>Gunneridae</taxon>
        <taxon>Pentapetalae</taxon>
        <taxon>Caryophyllales</taxon>
        <taxon>Chenopodiaceae</taxon>
        <taxon>Salsoloideae</taxon>
        <taxon>Salsoleae</taxon>
        <taxon>Haloxylon</taxon>
    </lineage>
</organism>
<evidence type="ECO:0000256" key="1">
    <source>
        <dbReference type="ARBA" id="ARBA00023016"/>
    </source>
</evidence>
<proteinExistence type="evidence at transcript level"/>
<evidence type="ECO:0000259" key="5">
    <source>
        <dbReference type="PROSITE" id="PS01031"/>
    </source>
</evidence>
<protein>
    <submittedName>
        <fullName evidence="6">Small heat shock protein</fullName>
        <ecNumber evidence="6">2.7.11.1</ecNumber>
    </submittedName>
</protein>
<sequence length="187" mass="20387">MATNVFTACSATPLVSNNRASSSPSPIGLGPRSAFSRTPSIKVPSSRPSGLVVRAQQAGGSPKRTESVSAEKFHKKVALVDTSPYVRTPWNTAEDDHEIRMWFDMPGLAAENIEVDVVDDLLVIKGDGGVDAFGNKIFSPYDSRVQIPHNSWKEEITAVFKNGVLYITVPKILKFEQKIIHIPVRAA</sequence>
<accession>A0A482LWG5</accession>
<dbReference type="PANTHER" id="PTHR46733">
    <property type="entry name" value="26.5 KDA HEAT SHOCK PROTEIN, MITOCHONDRIAL"/>
    <property type="match status" value="1"/>
</dbReference>
<feature type="compositionally biased region" description="Polar residues" evidence="4">
    <location>
        <begin position="15"/>
        <end position="25"/>
    </location>
</feature>
<dbReference type="Pfam" id="PF00011">
    <property type="entry name" value="HSP20"/>
    <property type="match status" value="1"/>
</dbReference>
<evidence type="ECO:0000313" key="6">
    <source>
        <dbReference type="EMBL" id="QBQ65855.1"/>
    </source>
</evidence>
<keyword evidence="1 6" id="KW-0346">Stress response</keyword>
<dbReference type="SUPFAM" id="SSF49764">
    <property type="entry name" value="HSP20-like chaperones"/>
    <property type="match status" value="1"/>
</dbReference>
<feature type="region of interest" description="Disordered" evidence="4">
    <location>
        <begin position="15"/>
        <end position="50"/>
    </location>
</feature>
<comment type="similarity">
    <text evidence="2 3">Belongs to the small heat shock protein (HSP20) family.</text>
</comment>
<dbReference type="GO" id="GO:0004674">
    <property type="term" value="F:protein serine/threonine kinase activity"/>
    <property type="evidence" value="ECO:0007669"/>
    <property type="project" value="UniProtKB-EC"/>
</dbReference>
<dbReference type="Gene3D" id="2.60.40.790">
    <property type="match status" value="1"/>
</dbReference>
<dbReference type="GO" id="GO:0009408">
    <property type="term" value="P:response to heat"/>
    <property type="evidence" value="ECO:0007669"/>
    <property type="project" value="InterPro"/>
</dbReference>
<dbReference type="EC" id="2.7.11.1" evidence="6"/>
<reference evidence="6" key="1">
    <citation type="submission" date="2018-05" db="EMBL/GenBank/DDBJ databases">
        <authorList>
            <person name="Fang Y."/>
            <person name="He J."/>
            <person name="Wang L."/>
            <person name="Liu H."/>
        </authorList>
    </citation>
    <scope>NUCLEOTIDE SEQUENCE</scope>
</reference>
<evidence type="ECO:0000256" key="2">
    <source>
        <dbReference type="PROSITE-ProRule" id="PRU00285"/>
    </source>
</evidence>
<dbReference type="InterPro" id="IPR002068">
    <property type="entry name" value="A-crystallin/Hsp20_dom"/>
</dbReference>
<evidence type="ECO:0000256" key="3">
    <source>
        <dbReference type="RuleBase" id="RU003616"/>
    </source>
</evidence>
<dbReference type="EMBL" id="MH371294">
    <property type="protein sequence ID" value="QBQ65855.1"/>
    <property type="molecule type" value="mRNA"/>
</dbReference>
<dbReference type="AlphaFoldDB" id="A0A482LWG5"/>
<name>A0A482LWG5_9CARY</name>
<dbReference type="PANTHER" id="PTHR46733:SF4">
    <property type="entry name" value="HEAT SHOCK PROTEIN 21, CHLOROPLASTIC"/>
    <property type="match status" value="1"/>
</dbReference>
<feature type="domain" description="SHSP" evidence="5">
    <location>
        <begin position="81"/>
        <end position="185"/>
    </location>
</feature>
<keyword evidence="6" id="KW-0808">Transferase</keyword>
<evidence type="ECO:0000256" key="4">
    <source>
        <dbReference type="SAM" id="MobiDB-lite"/>
    </source>
</evidence>
<dbReference type="InterPro" id="IPR044587">
    <property type="entry name" value="HSP21-like"/>
</dbReference>
<dbReference type="InterPro" id="IPR008978">
    <property type="entry name" value="HSP20-like_chaperone"/>
</dbReference>
<dbReference type="PROSITE" id="PS01031">
    <property type="entry name" value="SHSP"/>
    <property type="match status" value="1"/>
</dbReference>